<proteinExistence type="predicted"/>
<feature type="compositionally biased region" description="Polar residues" evidence="4">
    <location>
        <begin position="138"/>
        <end position="148"/>
    </location>
</feature>
<dbReference type="PANTHER" id="PTHR42756">
    <property type="entry name" value="TRANSCRIPTIONAL REGULATOR, MARR"/>
    <property type="match status" value="1"/>
</dbReference>
<dbReference type="eggNOG" id="COG1846">
    <property type="taxonomic scope" value="Bacteria"/>
</dbReference>
<evidence type="ECO:0000256" key="2">
    <source>
        <dbReference type="ARBA" id="ARBA00023125"/>
    </source>
</evidence>
<comment type="caution">
    <text evidence="6">The sequence shown here is derived from an EMBL/GenBank/DDBJ whole genome shotgun (WGS) entry which is preliminary data.</text>
</comment>
<gene>
    <name evidence="6" type="ORF">J057_07841</name>
</gene>
<evidence type="ECO:0000256" key="1">
    <source>
        <dbReference type="ARBA" id="ARBA00023015"/>
    </source>
</evidence>
<evidence type="ECO:0000256" key="3">
    <source>
        <dbReference type="ARBA" id="ARBA00023163"/>
    </source>
</evidence>
<reference evidence="6 7" key="1">
    <citation type="journal article" date="2013" name="Genome Announc.">
        <title>Genome Sequence of the Polycyclic Aromatic Hydrocarbon-Degrading Bacterium Strain Marinobacter nanhaiticus D15-8WT.</title>
        <authorList>
            <person name="Cui Z."/>
            <person name="Gao W."/>
            <person name="Li Q."/>
            <person name="Xu G."/>
            <person name="Zheng L."/>
        </authorList>
    </citation>
    <scope>NUCLEOTIDE SEQUENCE [LARGE SCALE GENOMIC DNA]</scope>
    <source>
        <strain evidence="6 7">D15-8W</strain>
    </source>
</reference>
<keyword evidence="1" id="KW-0805">Transcription regulation</keyword>
<evidence type="ECO:0000313" key="6">
    <source>
        <dbReference type="EMBL" id="ENO15245.1"/>
    </source>
</evidence>
<dbReference type="GO" id="GO:0003700">
    <property type="term" value="F:DNA-binding transcription factor activity"/>
    <property type="evidence" value="ECO:0007669"/>
    <property type="project" value="InterPro"/>
</dbReference>
<dbReference type="Pfam" id="PF01047">
    <property type="entry name" value="MarR"/>
    <property type="match status" value="1"/>
</dbReference>
<dbReference type="OrthoDB" id="6196575at2"/>
<dbReference type="Gene3D" id="1.10.10.10">
    <property type="entry name" value="Winged helix-like DNA-binding domain superfamily/Winged helix DNA-binding domain"/>
    <property type="match status" value="1"/>
</dbReference>
<dbReference type="EMBL" id="APLQ01000011">
    <property type="protein sequence ID" value="ENO15245.1"/>
    <property type="molecule type" value="Genomic_DNA"/>
</dbReference>
<keyword evidence="7" id="KW-1185">Reference proteome</keyword>
<dbReference type="PATRIC" id="fig|626887.3.peg.1562"/>
<dbReference type="SMART" id="SM00347">
    <property type="entry name" value="HTH_MARR"/>
    <property type="match status" value="1"/>
</dbReference>
<dbReference type="GO" id="GO:0003677">
    <property type="term" value="F:DNA binding"/>
    <property type="evidence" value="ECO:0007669"/>
    <property type="project" value="UniProtKB-KW"/>
</dbReference>
<dbReference type="STRING" id="626887.J057_07841"/>
<sequence>MPRSPSEPLQRLTHAYRSRLRQTILEHRIPLPSTHIRVLKGVCRNPQCTAQSIAERMFRDKAQITRVIKDLLDRNLIIRIPNPDDRRSQLLRPTDQGQALMERIDAIEGQVTAEMTHNIGKDELETFVRLAHRMVDNLGQQPDASSPPQGAHHHGDPSHGQT</sequence>
<evidence type="ECO:0000259" key="5">
    <source>
        <dbReference type="PROSITE" id="PS50995"/>
    </source>
</evidence>
<organism evidence="6 7">
    <name type="scientific">Marinobacter nanhaiticus D15-8W</name>
    <dbReference type="NCBI Taxonomy" id="626887"/>
    <lineage>
        <taxon>Bacteria</taxon>
        <taxon>Pseudomonadati</taxon>
        <taxon>Pseudomonadota</taxon>
        <taxon>Gammaproteobacteria</taxon>
        <taxon>Pseudomonadales</taxon>
        <taxon>Marinobacteraceae</taxon>
        <taxon>Marinobacter</taxon>
    </lineage>
</organism>
<dbReference type="SUPFAM" id="SSF46785">
    <property type="entry name" value="Winged helix' DNA-binding domain"/>
    <property type="match status" value="1"/>
</dbReference>
<dbReference type="PANTHER" id="PTHR42756:SF1">
    <property type="entry name" value="TRANSCRIPTIONAL REPRESSOR OF EMRAB OPERON"/>
    <property type="match status" value="1"/>
</dbReference>
<dbReference type="HOGENOM" id="CLU_083287_18_6_6"/>
<evidence type="ECO:0000256" key="4">
    <source>
        <dbReference type="SAM" id="MobiDB-lite"/>
    </source>
</evidence>
<keyword evidence="3" id="KW-0804">Transcription</keyword>
<dbReference type="Proteomes" id="UP000013165">
    <property type="component" value="Unassembled WGS sequence"/>
</dbReference>
<feature type="compositionally biased region" description="Basic and acidic residues" evidence="4">
    <location>
        <begin position="153"/>
        <end position="162"/>
    </location>
</feature>
<feature type="region of interest" description="Disordered" evidence="4">
    <location>
        <begin position="138"/>
        <end position="162"/>
    </location>
</feature>
<dbReference type="AlphaFoldDB" id="N6VYD1"/>
<feature type="domain" description="HTH marR-type" evidence="5">
    <location>
        <begin position="5"/>
        <end position="136"/>
    </location>
</feature>
<dbReference type="PRINTS" id="PR00598">
    <property type="entry name" value="HTHMARR"/>
</dbReference>
<evidence type="ECO:0000313" key="7">
    <source>
        <dbReference type="Proteomes" id="UP000013165"/>
    </source>
</evidence>
<dbReference type="InterPro" id="IPR036390">
    <property type="entry name" value="WH_DNA-bd_sf"/>
</dbReference>
<protein>
    <submittedName>
        <fullName evidence="6">MarR family transcriptional regulator</fullName>
    </submittedName>
</protein>
<accession>N6VYD1</accession>
<dbReference type="InterPro" id="IPR000835">
    <property type="entry name" value="HTH_MarR-typ"/>
</dbReference>
<dbReference type="PROSITE" id="PS50995">
    <property type="entry name" value="HTH_MARR_2"/>
    <property type="match status" value="1"/>
</dbReference>
<name>N6VYD1_9GAMM</name>
<keyword evidence="2" id="KW-0238">DNA-binding</keyword>
<dbReference type="InterPro" id="IPR036388">
    <property type="entry name" value="WH-like_DNA-bd_sf"/>
</dbReference>
<dbReference type="RefSeq" id="WP_004579541.1">
    <property type="nucleotide sequence ID" value="NZ_AP028878.1"/>
</dbReference>